<dbReference type="Gene3D" id="3.30.300.30">
    <property type="match status" value="1"/>
</dbReference>
<accession>A0ABU2WM51</accession>
<proteinExistence type="predicted"/>
<gene>
    <name evidence="2" type="ORF">RM530_16520</name>
</gene>
<evidence type="ECO:0000256" key="1">
    <source>
        <dbReference type="SAM" id="MobiDB-lite"/>
    </source>
</evidence>
<evidence type="ECO:0000313" key="3">
    <source>
        <dbReference type="Proteomes" id="UP001254608"/>
    </source>
</evidence>
<feature type="region of interest" description="Disordered" evidence="1">
    <location>
        <begin position="73"/>
        <end position="97"/>
    </location>
</feature>
<dbReference type="InterPro" id="IPR045851">
    <property type="entry name" value="AMP-bd_C_sf"/>
</dbReference>
<organism evidence="2 3">
    <name type="scientific">Banduia mediterranea</name>
    <dbReference type="NCBI Taxonomy" id="3075609"/>
    <lineage>
        <taxon>Bacteria</taxon>
        <taxon>Pseudomonadati</taxon>
        <taxon>Pseudomonadota</taxon>
        <taxon>Gammaproteobacteria</taxon>
        <taxon>Nevskiales</taxon>
        <taxon>Algiphilaceae</taxon>
        <taxon>Banduia</taxon>
    </lineage>
</organism>
<feature type="compositionally biased region" description="Polar residues" evidence="1">
    <location>
        <begin position="80"/>
        <end position="97"/>
    </location>
</feature>
<dbReference type="Proteomes" id="UP001254608">
    <property type="component" value="Unassembled WGS sequence"/>
</dbReference>
<evidence type="ECO:0000313" key="2">
    <source>
        <dbReference type="EMBL" id="MDT0498950.1"/>
    </source>
</evidence>
<name>A0ABU2WM51_9GAMM</name>
<keyword evidence="3" id="KW-1185">Reference proteome</keyword>
<reference evidence="2 3" key="1">
    <citation type="submission" date="2023-09" db="EMBL/GenBank/DDBJ databases">
        <authorList>
            <person name="Rey-Velasco X."/>
        </authorList>
    </citation>
    <scope>NUCLEOTIDE SEQUENCE [LARGE SCALE GENOMIC DNA]</scope>
    <source>
        <strain evidence="2 3">W345</strain>
    </source>
</reference>
<dbReference type="RefSeq" id="WP_311366362.1">
    <property type="nucleotide sequence ID" value="NZ_JAVRIC010000030.1"/>
</dbReference>
<protein>
    <recommendedName>
        <fullName evidence="4">AMP-binding enzyme C-terminal domain-containing protein</fullName>
    </recommendedName>
</protein>
<evidence type="ECO:0008006" key="4">
    <source>
        <dbReference type="Google" id="ProtNLM"/>
    </source>
</evidence>
<dbReference type="SUPFAM" id="SSF56801">
    <property type="entry name" value="Acetyl-CoA synthetase-like"/>
    <property type="match status" value="1"/>
</dbReference>
<sequence>MWVNRIAGVDHCRMAIDMNDAPPDTTFDEQLKNRVGEVVSKPFLPREIHFVDALPETRSMKTMRRIVRAAFLGEHPGDPSSISNPETIQPNAGTEKG</sequence>
<comment type="caution">
    <text evidence="2">The sequence shown here is derived from an EMBL/GenBank/DDBJ whole genome shotgun (WGS) entry which is preliminary data.</text>
</comment>
<dbReference type="EMBL" id="JAVRIC010000030">
    <property type="protein sequence ID" value="MDT0498950.1"/>
    <property type="molecule type" value="Genomic_DNA"/>
</dbReference>